<keyword evidence="2 12" id="KW-0813">Transport</keyword>
<comment type="similarity">
    <text evidence="1 12">In the N-terminal section; belongs to the cytochrome P450 family.</text>
</comment>
<comment type="cofactor">
    <cofactor evidence="12">
        <name>FAD</name>
        <dbReference type="ChEBI" id="CHEBI:57692"/>
    </cofactor>
    <cofactor evidence="12">
        <name>FMN</name>
        <dbReference type="ChEBI" id="CHEBI:58210"/>
    </cofactor>
</comment>
<dbReference type="GO" id="GO:0050660">
    <property type="term" value="F:flavin adenine dinucleotide binding"/>
    <property type="evidence" value="ECO:0007669"/>
    <property type="project" value="TreeGrafter"/>
</dbReference>
<dbReference type="InterPro" id="IPR023206">
    <property type="entry name" value="Bifunctional_P450_P450_red"/>
</dbReference>
<sequence length="1036" mass="114305">MTTKDQIPQPPTTPLLGNIPDLIGDKPIQKMSKIAEQYGPIFKLALPGRDLLIITSRELVADACDEKRFTKKVHAPLEEIRNLAGDGLFTAYSDEPNWGKAHRILMPSFGPAAMRGYFDDMYDIADQMMTKWERLGPDVDIDVADNMTRLTLDTIALSGFGYRFNSFYQREMHPFVDAMVRSLVEAGNRDTRLPIQNKLMFLRNRQYTADIDYLHQICEQLINARRKLTPEETPNDLLNLMLNAADPKTGERLDDQNIRYQMVTFLIAGHETTSGLLSFATHLLLDNPDILAKAQAVVDEVLGADQPRFEDLPKLGYLDQILRETLRLYPTAPAFGVYPKEDTVLANRYPLHKGQSLLILIPSLHRDPDVWDDPERFDPGRFSREARENLPEKAWLPFGNGERSCIGRAFALQEATLVLAMMLQRFTISRPTPYTLDVKETLTLKPDGLLIRARVRQQVRRTAQPAEPVTQSLVAAGASHGTPLLVLYGSDSGASESFARRVAGDGALRGYTAQVAPLDDYVGKLGDSALIVVSASYNGKPPENARVFVEWLESGPSLPDMPYAVLGCGSRDWLSTYQAIPTLIDTKLATAGARRLLPRGEVDASGDFYGDFDRWYEPFWETVDAALDVTPEAAPIGPAYDIDVVPSPAVDLIEQNNMTLATVVENRELVDMSSPLGRSKRHLEFALPDGLKYATGDYLAVLPQNHPALIERAARRFGLTTGMSVVLRSNRGHMGASLPTGAPILVGDLLGHHVELSAPATRKDLTVLGGEAAALADRYEEEIYNRRVSVLDLLELYPSIDITFGEFLDLLPAMRTRRYSISSSPLQNPTRAGLTVAIVNAPALSGIGQFHGIASNYLSGLTVGAQVPVDVRSPNVPFNPPADNATPVIMIAAGSGLAPFRGFLQERAARETAGDKAGPALLFFGCDHPDVDYLYRDELSAWEQDGIVTVLPAFSEYENDHTFVQDRVWAERDRIAGLFRQGAVVYVCGDGKNMAPAVRETLVRIYREATKCTESEAAAFAADVEARGRYVADVFS</sequence>
<dbReference type="EC" id="1.6.2.4" evidence="12"/>
<keyword evidence="9 12" id="KW-0560">Oxidoreductase</keyword>
<dbReference type="PRINTS" id="PR00385">
    <property type="entry name" value="P450"/>
</dbReference>
<dbReference type="CDD" id="cd11068">
    <property type="entry name" value="CYP120A1"/>
    <property type="match status" value="1"/>
</dbReference>
<keyword evidence="8 12" id="KW-0521">NADP</keyword>
<comment type="cofactor">
    <cofactor evidence="12 13">
        <name>heme</name>
        <dbReference type="ChEBI" id="CHEBI:30413"/>
    </cofactor>
</comment>
<evidence type="ECO:0000256" key="10">
    <source>
        <dbReference type="ARBA" id="ARBA00023004"/>
    </source>
</evidence>
<keyword evidence="5 12" id="KW-0288">FMN</keyword>
<dbReference type="InterPro" id="IPR001128">
    <property type="entry name" value="Cyt_P450"/>
</dbReference>
<evidence type="ECO:0000256" key="4">
    <source>
        <dbReference type="ARBA" id="ARBA00022630"/>
    </source>
</evidence>
<reference evidence="16" key="1">
    <citation type="submission" date="2021-01" db="EMBL/GenBank/DDBJ databases">
        <title>Whole genome shotgun sequence of Sinosporangium siamense NBRC 109515.</title>
        <authorList>
            <person name="Komaki H."/>
            <person name="Tamura T."/>
        </authorList>
    </citation>
    <scope>NUCLEOTIDE SEQUENCE</scope>
    <source>
        <strain evidence="16">NBRC 109515</strain>
    </source>
</reference>
<dbReference type="InterPro" id="IPR003097">
    <property type="entry name" value="CysJ-like_FAD-binding"/>
</dbReference>
<evidence type="ECO:0000256" key="11">
    <source>
        <dbReference type="ARBA" id="ARBA00023033"/>
    </source>
</evidence>
<dbReference type="GO" id="GO:0003958">
    <property type="term" value="F:NADPH-hemoprotein reductase activity"/>
    <property type="evidence" value="ECO:0007669"/>
    <property type="project" value="UniProtKB-UniRule"/>
</dbReference>
<keyword evidence="12" id="KW-0249">Electron transport</keyword>
<keyword evidence="11 12" id="KW-0503">Monooxygenase</keyword>
<dbReference type="Gene3D" id="3.40.50.80">
    <property type="entry name" value="Nucleotide-binding domain of ferredoxin-NADP reductase (FNR) module"/>
    <property type="match status" value="1"/>
</dbReference>
<evidence type="ECO:0000256" key="6">
    <source>
        <dbReference type="ARBA" id="ARBA00022723"/>
    </source>
</evidence>
<dbReference type="SUPFAM" id="SSF48264">
    <property type="entry name" value="Cytochrome P450"/>
    <property type="match status" value="1"/>
</dbReference>
<dbReference type="PANTHER" id="PTHR19384:SF17">
    <property type="entry name" value="NADPH--CYTOCHROME P450 REDUCTASE"/>
    <property type="match status" value="1"/>
</dbReference>
<dbReference type="PROSITE" id="PS51384">
    <property type="entry name" value="FAD_FR"/>
    <property type="match status" value="1"/>
</dbReference>
<dbReference type="Gene3D" id="1.20.990.10">
    <property type="entry name" value="NADPH-cytochrome p450 Reductase, Chain A, domain 3"/>
    <property type="match status" value="1"/>
</dbReference>
<dbReference type="FunFam" id="1.10.630.10:FF:000040">
    <property type="entry name" value="Bifunctional cytochrome P450/NADPH--P450 reductase"/>
    <property type="match status" value="1"/>
</dbReference>
<evidence type="ECO:0000256" key="13">
    <source>
        <dbReference type="PIRSR" id="PIRSR000209-1"/>
    </source>
</evidence>
<dbReference type="EMBL" id="BOOW01000031">
    <property type="protein sequence ID" value="GII94874.1"/>
    <property type="molecule type" value="Genomic_DNA"/>
</dbReference>
<feature type="binding site" description="axial binding residue" evidence="13">
    <location>
        <position position="405"/>
    </location>
    <ligand>
        <name>heme</name>
        <dbReference type="ChEBI" id="CHEBI:30413"/>
    </ligand>
    <ligandPart>
        <name>Fe</name>
        <dbReference type="ChEBI" id="CHEBI:18248"/>
    </ligandPart>
</feature>
<dbReference type="CDD" id="cd06206">
    <property type="entry name" value="bifunctional_CYPOR"/>
    <property type="match status" value="1"/>
</dbReference>
<dbReference type="InterPro" id="IPR002401">
    <property type="entry name" value="Cyt_P450_E_grp-I"/>
</dbReference>
<dbReference type="InterPro" id="IPR039261">
    <property type="entry name" value="FNR_nucleotide-bd"/>
</dbReference>
<dbReference type="Gene3D" id="2.40.30.10">
    <property type="entry name" value="Translation factors"/>
    <property type="match status" value="2"/>
</dbReference>
<evidence type="ECO:0000256" key="2">
    <source>
        <dbReference type="ARBA" id="ARBA00022448"/>
    </source>
</evidence>
<dbReference type="InterPro" id="IPR029039">
    <property type="entry name" value="Flavoprotein-like_sf"/>
</dbReference>
<gene>
    <name evidence="16" type="primary">cypB</name>
    <name evidence="16" type="ORF">Ssi02_51050</name>
</gene>
<evidence type="ECO:0000256" key="9">
    <source>
        <dbReference type="ARBA" id="ARBA00023002"/>
    </source>
</evidence>
<evidence type="ECO:0000313" key="16">
    <source>
        <dbReference type="EMBL" id="GII94874.1"/>
    </source>
</evidence>
<dbReference type="GO" id="GO:0010181">
    <property type="term" value="F:FMN binding"/>
    <property type="evidence" value="ECO:0007669"/>
    <property type="project" value="UniProtKB-UniRule"/>
</dbReference>
<dbReference type="InterPro" id="IPR017927">
    <property type="entry name" value="FAD-bd_FR_type"/>
</dbReference>
<comment type="caution">
    <text evidence="16">The sequence shown here is derived from an EMBL/GenBank/DDBJ whole genome shotgun (WGS) entry which is preliminary data.</text>
</comment>
<proteinExistence type="inferred from homology"/>
<evidence type="ECO:0000256" key="8">
    <source>
        <dbReference type="ARBA" id="ARBA00022857"/>
    </source>
</evidence>
<keyword evidence="7 12" id="KW-0274">FAD</keyword>
<feature type="domain" description="FAD-binding FR-type" evidence="15">
    <location>
        <begin position="656"/>
        <end position="881"/>
    </location>
</feature>
<dbReference type="InterPro" id="IPR017938">
    <property type="entry name" value="Riboflavin_synthase-like_b-brl"/>
</dbReference>
<evidence type="ECO:0000256" key="7">
    <source>
        <dbReference type="ARBA" id="ARBA00022827"/>
    </source>
</evidence>
<keyword evidence="17" id="KW-1185">Reference proteome</keyword>
<evidence type="ECO:0000259" key="14">
    <source>
        <dbReference type="PROSITE" id="PS50902"/>
    </source>
</evidence>
<comment type="catalytic activity">
    <reaction evidence="12">
        <text>2 oxidized [cytochrome P450] + NADPH = 2 reduced [cytochrome P450] + NADP(+) + H(+)</text>
        <dbReference type="Rhea" id="RHEA:24040"/>
        <dbReference type="Rhea" id="RHEA-COMP:14627"/>
        <dbReference type="Rhea" id="RHEA-COMP:14628"/>
        <dbReference type="ChEBI" id="CHEBI:15378"/>
        <dbReference type="ChEBI" id="CHEBI:55376"/>
        <dbReference type="ChEBI" id="CHEBI:57783"/>
        <dbReference type="ChEBI" id="CHEBI:58349"/>
        <dbReference type="ChEBI" id="CHEBI:60344"/>
        <dbReference type="EC" id="1.6.2.4"/>
    </reaction>
</comment>
<dbReference type="GO" id="GO:0070330">
    <property type="term" value="F:aromatase activity"/>
    <property type="evidence" value="ECO:0007669"/>
    <property type="project" value="UniProtKB-UniRule"/>
</dbReference>
<dbReference type="Proteomes" id="UP000606172">
    <property type="component" value="Unassembled WGS sequence"/>
</dbReference>
<dbReference type="InterPro" id="IPR023173">
    <property type="entry name" value="NADPH_Cyt_P450_Rdtase_alpha"/>
</dbReference>
<evidence type="ECO:0000313" key="17">
    <source>
        <dbReference type="Proteomes" id="UP000606172"/>
    </source>
</evidence>
<dbReference type="Gene3D" id="1.10.630.10">
    <property type="entry name" value="Cytochrome P450"/>
    <property type="match status" value="1"/>
</dbReference>
<protein>
    <recommendedName>
        <fullName evidence="12">Bifunctional cytochrome P450/NADPH--P450 reductase</fullName>
    </recommendedName>
    <domain>
        <recommendedName>
            <fullName evidence="12">Cytochrome P450</fullName>
            <ecNumber evidence="12">1.14.14.1</ecNumber>
        </recommendedName>
    </domain>
    <domain>
        <recommendedName>
            <fullName evidence="12">NADPH--cytochrome P450 reductase</fullName>
            <ecNumber evidence="12">1.6.2.4</ecNumber>
        </recommendedName>
    </domain>
</protein>
<dbReference type="InterPro" id="IPR017972">
    <property type="entry name" value="Cyt_P450_CS"/>
</dbReference>
<dbReference type="GO" id="GO:0020037">
    <property type="term" value="F:heme binding"/>
    <property type="evidence" value="ECO:0007669"/>
    <property type="project" value="UniProtKB-UniRule"/>
</dbReference>
<keyword evidence="3 12" id="KW-0349">Heme</keyword>
<organism evidence="16 17">
    <name type="scientific">Sinosporangium siamense</name>
    <dbReference type="NCBI Taxonomy" id="1367973"/>
    <lineage>
        <taxon>Bacteria</taxon>
        <taxon>Bacillati</taxon>
        <taxon>Actinomycetota</taxon>
        <taxon>Actinomycetes</taxon>
        <taxon>Streptosporangiales</taxon>
        <taxon>Streptosporangiaceae</taxon>
        <taxon>Sinosporangium</taxon>
    </lineage>
</organism>
<keyword evidence="4 12" id="KW-0285">Flavoprotein</keyword>
<evidence type="ECO:0000259" key="15">
    <source>
        <dbReference type="PROSITE" id="PS51384"/>
    </source>
</evidence>
<evidence type="ECO:0000256" key="5">
    <source>
        <dbReference type="ARBA" id="ARBA00022643"/>
    </source>
</evidence>
<comment type="catalytic activity">
    <reaction evidence="12">
        <text>an organic molecule + reduced [NADPH--hemoprotein reductase] + O2 = an alcohol + oxidized [NADPH--hemoprotein reductase] + H2O + H(+)</text>
        <dbReference type="Rhea" id="RHEA:17149"/>
        <dbReference type="Rhea" id="RHEA-COMP:11964"/>
        <dbReference type="Rhea" id="RHEA-COMP:11965"/>
        <dbReference type="ChEBI" id="CHEBI:15377"/>
        <dbReference type="ChEBI" id="CHEBI:15378"/>
        <dbReference type="ChEBI" id="CHEBI:15379"/>
        <dbReference type="ChEBI" id="CHEBI:30879"/>
        <dbReference type="ChEBI" id="CHEBI:57618"/>
        <dbReference type="ChEBI" id="CHEBI:58210"/>
        <dbReference type="ChEBI" id="CHEBI:142491"/>
        <dbReference type="EC" id="1.14.14.1"/>
    </reaction>
</comment>
<dbReference type="Gene3D" id="3.40.50.360">
    <property type="match status" value="1"/>
</dbReference>
<dbReference type="SUPFAM" id="SSF52218">
    <property type="entry name" value="Flavoproteins"/>
    <property type="match status" value="1"/>
</dbReference>
<dbReference type="PANTHER" id="PTHR19384">
    <property type="entry name" value="NITRIC OXIDE SYNTHASE-RELATED"/>
    <property type="match status" value="1"/>
</dbReference>
<dbReference type="PROSITE" id="PS50902">
    <property type="entry name" value="FLAVODOXIN_LIKE"/>
    <property type="match status" value="1"/>
</dbReference>
<dbReference type="GO" id="GO:0005829">
    <property type="term" value="C:cytosol"/>
    <property type="evidence" value="ECO:0007669"/>
    <property type="project" value="TreeGrafter"/>
</dbReference>
<keyword evidence="10 12" id="KW-0408">Iron</keyword>
<dbReference type="InterPro" id="IPR008254">
    <property type="entry name" value="Flavodoxin/NO_synth"/>
</dbReference>
<dbReference type="Pfam" id="PF00175">
    <property type="entry name" value="NAD_binding_1"/>
    <property type="match status" value="1"/>
</dbReference>
<feature type="domain" description="Flavodoxin-like" evidence="14">
    <location>
        <begin position="484"/>
        <end position="620"/>
    </location>
</feature>
<dbReference type="InterPro" id="IPR036396">
    <property type="entry name" value="Cyt_P450_sf"/>
</dbReference>
<dbReference type="InterPro" id="IPR001433">
    <property type="entry name" value="OxRdtase_FAD/NAD-bd"/>
</dbReference>
<dbReference type="RefSeq" id="WP_204029775.1">
    <property type="nucleotide sequence ID" value="NZ_BOOW01000031.1"/>
</dbReference>
<dbReference type="PRINTS" id="PR00463">
    <property type="entry name" value="EP450I"/>
</dbReference>
<dbReference type="Pfam" id="PF00667">
    <property type="entry name" value="FAD_binding_1"/>
    <property type="match status" value="1"/>
</dbReference>
<evidence type="ECO:0000256" key="1">
    <source>
        <dbReference type="ARBA" id="ARBA00010018"/>
    </source>
</evidence>
<dbReference type="PROSITE" id="PS00086">
    <property type="entry name" value="CYTOCHROME_P450"/>
    <property type="match status" value="1"/>
</dbReference>
<name>A0A919RLZ2_9ACTN</name>
<evidence type="ECO:0000256" key="3">
    <source>
        <dbReference type="ARBA" id="ARBA00022617"/>
    </source>
</evidence>
<evidence type="ECO:0000256" key="12">
    <source>
        <dbReference type="PIRNR" id="PIRNR000209"/>
    </source>
</evidence>
<keyword evidence="6 12" id="KW-0479">Metal-binding</keyword>
<dbReference type="Pfam" id="PF00067">
    <property type="entry name" value="p450"/>
    <property type="match status" value="1"/>
</dbReference>
<dbReference type="SUPFAM" id="SSF52343">
    <property type="entry name" value="Ferredoxin reductase-like, C-terminal NADP-linked domain"/>
    <property type="match status" value="1"/>
</dbReference>
<dbReference type="SUPFAM" id="SSF63380">
    <property type="entry name" value="Riboflavin synthase domain-like"/>
    <property type="match status" value="1"/>
</dbReference>
<dbReference type="EC" id="1.14.14.1" evidence="12"/>
<dbReference type="Pfam" id="PF00258">
    <property type="entry name" value="Flavodoxin_1"/>
    <property type="match status" value="1"/>
</dbReference>
<dbReference type="PIRSF" id="PIRSF000209">
    <property type="entry name" value="Bifunctional_P450_P450R"/>
    <property type="match status" value="1"/>
</dbReference>
<accession>A0A919RLZ2</accession>
<dbReference type="AlphaFoldDB" id="A0A919RLZ2"/>
<dbReference type="GO" id="GO:0005506">
    <property type="term" value="F:iron ion binding"/>
    <property type="evidence" value="ECO:0007669"/>
    <property type="project" value="UniProtKB-UniRule"/>
</dbReference>